<evidence type="ECO:0000256" key="11">
    <source>
        <dbReference type="ARBA" id="ARBA00023027"/>
    </source>
</evidence>
<dbReference type="EMBL" id="MK303552">
    <property type="protein sequence ID" value="QHQ73115.1"/>
    <property type="molecule type" value="Genomic_DNA"/>
</dbReference>
<evidence type="ECO:0000256" key="14">
    <source>
        <dbReference type="ARBA" id="ARBA00031019"/>
    </source>
</evidence>
<keyword evidence="10 16" id="KW-1133">Transmembrane helix</keyword>
<name>A0A6B9VWX4_9ORTH</name>
<feature type="transmembrane region" description="Helical" evidence="16">
    <location>
        <begin position="48"/>
        <end position="71"/>
    </location>
</feature>
<keyword evidence="12 17" id="KW-0496">Mitochondrion</keyword>
<feature type="transmembrane region" description="Helical" evidence="16">
    <location>
        <begin position="21"/>
        <end position="42"/>
    </location>
</feature>
<keyword evidence="5" id="KW-0813">Transport</keyword>
<evidence type="ECO:0000256" key="5">
    <source>
        <dbReference type="ARBA" id="ARBA00022448"/>
    </source>
</evidence>
<evidence type="ECO:0000256" key="8">
    <source>
        <dbReference type="ARBA" id="ARBA00022967"/>
    </source>
</evidence>
<keyword evidence="6" id="KW-0679">Respiratory chain</keyword>
<keyword evidence="7 16" id="KW-0812">Transmembrane</keyword>
<evidence type="ECO:0000256" key="12">
    <source>
        <dbReference type="ARBA" id="ARBA00023128"/>
    </source>
</evidence>
<dbReference type="GO" id="GO:0031966">
    <property type="term" value="C:mitochondrial membrane"/>
    <property type="evidence" value="ECO:0007669"/>
    <property type="project" value="UniProtKB-SubCell"/>
</dbReference>
<keyword evidence="9" id="KW-0249">Electron transport</keyword>
<feature type="transmembrane region" description="Helical" evidence="16">
    <location>
        <begin position="83"/>
        <end position="108"/>
    </location>
</feature>
<protein>
    <recommendedName>
        <fullName evidence="4">NADH-ubiquinone oxidoreductase chain 6</fullName>
        <ecNumber evidence="3">7.1.1.2</ecNumber>
    </recommendedName>
    <alternativeName>
        <fullName evidence="14">NADH dehydrogenase subunit 6</fullName>
    </alternativeName>
</protein>
<feature type="transmembrane region" description="Helical" evidence="16">
    <location>
        <begin position="128"/>
        <end position="148"/>
    </location>
</feature>
<evidence type="ECO:0000256" key="9">
    <source>
        <dbReference type="ARBA" id="ARBA00022982"/>
    </source>
</evidence>
<evidence type="ECO:0000256" key="10">
    <source>
        <dbReference type="ARBA" id="ARBA00022989"/>
    </source>
</evidence>
<evidence type="ECO:0000256" key="3">
    <source>
        <dbReference type="ARBA" id="ARBA00012944"/>
    </source>
</evidence>
<keyword evidence="8" id="KW-1278">Translocase</keyword>
<reference evidence="17" key="1">
    <citation type="journal article" date="2019" name="Sci. Rep.">
        <title>Mitochondrial genome characterization of the family Trigonidiidae (Orthoptera) reveals novel structural features and nad1 transcript ends.</title>
        <authorList>
            <person name="Ma C."/>
            <person name="Wang Y."/>
            <person name="Zhang L."/>
            <person name="Li J."/>
        </authorList>
    </citation>
    <scope>NUCLEOTIDE SEQUENCE</scope>
</reference>
<dbReference type="GO" id="GO:0008137">
    <property type="term" value="F:NADH dehydrogenase (ubiquinone) activity"/>
    <property type="evidence" value="ECO:0007669"/>
    <property type="project" value="UniProtKB-EC"/>
</dbReference>
<proteinExistence type="inferred from homology"/>
<evidence type="ECO:0000256" key="6">
    <source>
        <dbReference type="ARBA" id="ARBA00022660"/>
    </source>
</evidence>
<evidence type="ECO:0000313" key="17">
    <source>
        <dbReference type="EMBL" id="QHQ73115.1"/>
    </source>
</evidence>
<evidence type="ECO:0000256" key="2">
    <source>
        <dbReference type="ARBA" id="ARBA00005698"/>
    </source>
</evidence>
<evidence type="ECO:0000256" key="13">
    <source>
        <dbReference type="ARBA" id="ARBA00023136"/>
    </source>
</evidence>
<evidence type="ECO:0000256" key="1">
    <source>
        <dbReference type="ARBA" id="ARBA00004225"/>
    </source>
</evidence>
<evidence type="ECO:0000256" key="4">
    <source>
        <dbReference type="ARBA" id="ARBA00021095"/>
    </source>
</evidence>
<dbReference type="InterPro" id="IPR050269">
    <property type="entry name" value="ComplexI_Subunit6"/>
</dbReference>
<evidence type="ECO:0000256" key="16">
    <source>
        <dbReference type="SAM" id="Phobius"/>
    </source>
</evidence>
<keyword evidence="13 16" id="KW-0472">Membrane</keyword>
<dbReference type="PANTHER" id="PTHR11435:SF1">
    <property type="entry name" value="NADH-UBIQUINONE OXIDOREDUCTASE CHAIN 6"/>
    <property type="match status" value="1"/>
</dbReference>
<evidence type="ECO:0000256" key="7">
    <source>
        <dbReference type="ARBA" id="ARBA00022692"/>
    </source>
</evidence>
<keyword evidence="11" id="KW-0520">NAD</keyword>
<accession>A0A6B9VWX4</accession>
<gene>
    <name evidence="17" type="primary">nad6</name>
</gene>
<sequence>MLAILFTMLLLNFILPFLNHPLSITILMLLQSLLICLLMSLINTSSWFSYILFLSFLGGMLVLFIYMTTLASNELMSFPLKSFMISTTLSFFIISYFNMNFNSIFIFYPNFSNNFLLNLTQLFAFPNIMLTIIMISYLLISLIAVIKISNLNQGTLRQS</sequence>
<dbReference type="EC" id="7.1.1.2" evidence="3"/>
<comment type="similarity">
    <text evidence="2">Belongs to the complex I subunit 6 family.</text>
</comment>
<dbReference type="PANTHER" id="PTHR11435">
    <property type="entry name" value="NADH UBIQUINONE OXIDOREDUCTASE SUBUNIT ND6"/>
    <property type="match status" value="1"/>
</dbReference>
<organism evidence="17">
    <name type="scientific">Polionemobius taprobanensis</name>
    <dbReference type="NCBI Taxonomy" id="269706"/>
    <lineage>
        <taxon>Eukaryota</taxon>
        <taxon>Metazoa</taxon>
        <taxon>Ecdysozoa</taxon>
        <taxon>Arthropoda</taxon>
        <taxon>Hexapoda</taxon>
        <taxon>Insecta</taxon>
        <taxon>Pterygota</taxon>
        <taxon>Neoptera</taxon>
        <taxon>Polyneoptera</taxon>
        <taxon>Orthoptera</taxon>
        <taxon>Ensifera</taxon>
        <taxon>Gryllidea</taxon>
        <taxon>Grylloidea</taxon>
        <taxon>Trigonidiidae</taxon>
        <taxon>Nemobiinae</taxon>
        <taxon>Polionemobius</taxon>
    </lineage>
</organism>
<evidence type="ECO:0000256" key="15">
    <source>
        <dbReference type="ARBA" id="ARBA00049551"/>
    </source>
</evidence>
<dbReference type="AlphaFoldDB" id="A0A6B9VWX4"/>
<comment type="catalytic activity">
    <reaction evidence="15">
        <text>a ubiquinone + NADH + 5 H(+)(in) = a ubiquinol + NAD(+) + 4 H(+)(out)</text>
        <dbReference type="Rhea" id="RHEA:29091"/>
        <dbReference type="Rhea" id="RHEA-COMP:9565"/>
        <dbReference type="Rhea" id="RHEA-COMP:9566"/>
        <dbReference type="ChEBI" id="CHEBI:15378"/>
        <dbReference type="ChEBI" id="CHEBI:16389"/>
        <dbReference type="ChEBI" id="CHEBI:17976"/>
        <dbReference type="ChEBI" id="CHEBI:57540"/>
        <dbReference type="ChEBI" id="CHEBI:57945"/>
        <dbReference type="EC" id="7.1.1.2"/>
    </reaction>
</comment>
<geneLocation type="mitochondrion" evidence="17"/>
<comment type="subcellular location">
    <subcellularLocation>
        <location evidence="1">Mitochondrion membrane</location>
        <topology evidence="1">Multi-pass membrane protein</topology>
    </subcellularLocation>
</comment>